<keyword evidence="2" id="KW-1185">Reference proteome</keyword>
<reference evidence="1 2" key="1">
    <citation type="submission" date="2016-11" db="EMBL/GenBank/DDBJ databases">
        <authorList>
            <person name="Jaros S."/>
            <person name="Januszkiewicz K."/>
            <person name="Wedrychowicz H."/>
        </authorList>
    </citation>
    <scope>NUCLEOTIDE SEQUENCE [LARGE SCALE GENOMIC DNA]</scope>
    <source>
        <strain evidence="1 2">DSM 14809</strain>
    </source>
</reference>
<evidence type="ECO:0000313" key="2">
    <source>
        <dbReference type="Proteomes" id="UP000184185"/>
    </source>
</evidence>
<gene>
    <name evidence="1" type="ORF">SAMN02745725_01713</name>
</gene>
<proteinExistence type="predicted"/>
<protein>
    <submittedName>
        <fullName evidence="1">GrpB protein</fullName>
    </submittedName>
</protein>
<dbReference type="Gene3D" id="3.30.460.10">
    <property type="entry name" value="Beta Polymerase, domain 2"/>
    <property type="match status" value="1"/>
</dbReference>
<evidence type="ECO:0000313" key="1">
    <source>
        <dbReference type="EMBL" id="SHJ07582.1"/>
    </source>
</evidence>
<accession>A0A1M6GCE3</accession>
<dbReference type="Proteomes" id="UP000184185">
    <property type="component" value="Unassembled WGS sequence"/>
</dbReference>
<organism evidence="1 2">
    <name type="scientific">Pseudobutyrivibrio xylanivorans DSM 14809</name>
    <dbReference type="NCBI Taxonomy" id="1123012"/>
    <lineage>
        <taxon>Bacteria</taxon>
        <taxon>Bacillati</taxon>
        <taxon>Bacillota</taxon>
        <taxon>Clostridia</taxon>
        <taxon>Lachnospirales</taxon>
        <taxon>Lachnospiraceae</taxon>
        <taxon>Pseudobutyrivibrio</taxon>
    </lineage>
</organism>
<sequence>MQTHHLYVCPEDSAELKRHLAFRDYLRRHPQDREKYGNVKLEAARKYLDDIDKYIEYKSPVIEEIYASIGITK</sequence>
<dbReference type="InterPro" id="IPR043519">
    <property type="entry name" value="NT_sf"/>
</dbReference>
<dbReference type="SUPFAM" id="SSF81301">
    <property type="entry name" value="Nucleotidyltransferase"/>
    <property type="match status" value="1"/>
</dbReference>
<dbReference type="Pfam" id="PF04229">
    <property type="entry name" value="GrpB"/>
    <property type="match status" value="1"/>
</dbReference>
<dbReference type="InterPro" id="IPR007344">
    <property type="entry name" value="GrpB/CoaE"/>
</dbReference>
<dbReference type="EMBL" id="FQYQ01000009">
    <property type="protein sequence ID" value="SHJ07582.1"/>
    <property type="molecule type" value="Genomic_DNA"/>
</dbReference>
<dbReference type="PANTHER" id="PTHR34822:SF1">
    <property type="entry name" value="GRPB FAMILY PROTEIN"/>
    <property type="match status" value="1"/>
</dbReference>
<name>A0A1M6GCE3_PSEXY</name>
<dbReference type="AlphaFoldDB" id="A0A1M6GCE3"/>
<dbReference type="PANTHER" id="PTHR34822">
    <property type="entry name" value="GRPB DOMAIN PROTEIN (AFU_ORTHOLOGUE AFUA_1G01530)"/>
    <property type="match status" value="1"/>
</dbReference>